<gene>
    <name evidence="2" type="ORF">POSPLADRAFT_1042828</name>
</gene>
<dbReference type="OrthoDB" id="2804693at2759"/>
<evidence type="ECO:0000313" key="3">
    <source>
        <dbReference type="Proteomes" id="UP000194127"/>
    </source>
</evidence>
<dbReference type="AlphaFoldDB" id="A0A1X6NGH8"/>
<organism evidence="2 3">
    <name type="scientific">Postia placenta MAD-698-R-SB12</name>
    <dbReference type="NCBI Taxonomy" id="670580"/>
    <lineage>
        <taxon>Eukaryota</taxon>
        <taxon>Fungi</taxon>
        <taxon>Dikarya</taxon>
        <taxon>Basidiomycota</taxon>
        <taxon>Agaricomycotina</taxon>
        <taxon>Agaricomycetes</taxon>
        <taxon>Polyporales</taxon>
        <taxon>Adustoporiaceae</taxon>
        <taxon>Rhodonia</taxon>
    </lineage>
</organism>
<feature type="compositionally biased region" description="Basic and acidic residues" evidence="1">
    <location>
        <begin position="750"/>
        <end position="759"/>
    </location>
</feature>
<feature type="region of interest" description="Disordered" evidence="1">
    <location>
        <begin position="667"/>
        <end position="732"/>
    </location>
</feature>
<feature type="compositionally biased region" description="Basic and acidic residues" evidence="1">
    <location>
        <begin position="776"/>
        <end position="792"/>
    </location>
</feature>
<dbReference type="Proteomes" id="UP000194127">
    <property type="component" value="Unassembled WGS sequence"/>
</dbReference>
<protein>
    <submittedName>
        <fullName evidence="2">Uncharacterized protein</fullName>
    </submittedName>
</protein>
<dbReference type="RefSeq" id="XP_024344416.1">
    <property type="nucleotide sequence ID" value="XM_024478169.1"/>
</dbReference>
<feature type="region of interest" description="Disordered" evidence="1">
    <location>
        <begin position="88"/>
        <end position="163"/>
    </location>
</feature>
<feature type="region of interest" description="Disordered" evidence="1">
    <location>
        <begin position="465"/>
        <end position="484"/>
    </location>
</feature>
<dbReference type="EMBL" id="KZ110591">
    <property type="protein sequence ID" value="OSX67622.1"/>
    <property type="molecule type" value="Genomic_DNA"/>
</dbReference>
<feature type="compositionally biased region" description="Polar residues" evidence="1">
    <location>
        <begin position="695"/>
        <end position="711"/>
    </location>
</feature>
<feature type="region of interest" description="Disordered" evidence="1">
    <location>
        <begin position="273"/>
        <end position="345"/>
    </location>
</feature>
<keyword evidence="3" id="KW-1185">Reference proteome</keyword>
<name>A0A1X6NGH8_9APHY</name>
<evidence type="ECO:0000256" key="1">
    <source>
        <dbReference type="SAM" id="MobiDB-lite"/>
    </source>
</evidence>
<feature type="compositionally biased region" description="Polar residues" evidence="1">
    <location>
        <begin position="1007"/>
        <end position="1017"/>
    </location>
</feature>
<feature type="region of interest" description="Disordered" evidence="1">
    <location>
        <begin position="1006"/>
        <end position="1037"/>
    </location>
</feature>
<feature type="region of interest" description="Disordered" evidence="1">
    <location>
        <begin position="750"/>
        <end position="826"/>
    </location>
</feature>
<sequence length="1054" mass="112199">MTAVPAISLASAGLCSLLSPASISLAPRHHGPLLALAPQIVYASLPSHASHVPVPQHDPPPQLPELLHIRPRSRGRDDHAQDDQYSLNERGLGWGFPTTSESHPVGGDIASGPQRWCRENPDPDENADKPLAFQTSPASDDDSLPAPPSPHSPSESTPSSFAIPSPYTGGIALHASVEMASTFFPVPSILSAHGIRQTPMNHSATSHSVSSSLPSTYSFADSPVLPTDANTGLSPSPHPPLTAPLAIPGPYLSPTSTDLDAFARAAAAAASATSSSLSLPSIGPSNVGPDESCDEVPLRGRAYTAGSGAPSPALAVTECSSPEPTPSESDEPPAFSAQRRDRDPTCLPRIMATDSIQGTARARRRSEPAFSAPYDPVIPVISDRTISSRVDVGHDQALRTGGFDRERPVKLLVFGRMKRIGGKILSLLSGGKASGGKATGGRQKSVESDLGGVRRMTTTSVTKVEYKSEHPIPVPETPARNPRVSRRSLAMPIPVTISPTHPPRTPQRSSFLPIEDEHASRSLLSRPFRSRAGTQVHPSAEADVDAGMNIMPVIDTTPYHRVIRARTQTAPAVTMNAPSPFMREDAPDAIKRRRFSLSSALSKSRMETLKATVVPHPPVPNFPRSTLVDPIVRSTIDRPVRPVSMISGAGLDARQSEGNIRAAALKDGAKQGRRKSKRPVSMGTGGRFSRHAISESLTRRTVPTAMGSSGASREGRTKGSSKPTTMLLGQDPSVRQNWVEAYGPRIKVYRAPESEKENDAVETDAPSMTPRTHALRTLEHGRSPPTSRKSERTSPNLSNAVKLPDNATESPESSKDGKTSRRFSLSSAISKRALRARSMIVSVSKRTSDMDSAIEPQIPITPPGRRARGGTFSTIVDAGVRFDMLTPGLENSPSQAVGQNGVPGLSMNPDDVMTESEDEYAPAESELDSMSFAHTATMQDSDFGSLFERYADVESSHAGSVLADSQNDHEVGLEENVPIANPITTSGLGEPFGGSLPVMKRLELSPALSSGQESSVGSDADDRAAEEEEEDRGFMRALGLDFNCDRERMAEVGC</sequence>
<reference evidence="2 3" key="1">
    <citation type="submission" date="2017-04" db="EMBL/GenBank/DDBJ databases">
        <title>Genome Sequence of the Model Brown-Rot Fungus Postia placenta SB12.</title>
        <authorList>
            <consortium name="DOE Joint Genome Institute"/>
            <person name="Gaskell J."/>
            <person name="Kersten P."/>
            <person name="Larrondo L.F."/>
            <person name="Canessa P."/>
            <person name="Martinez D."/>
            <person name="Hibbett D."/>
            <person name="Schmoll M."/>
            <person name="Kubicek C.P."/>
            <person name="Martinez A.T."/>
            <person name="Yadav J."/>
            <person name="Master E."/>
            <person name="Magnuson J.K."/>
            <person name="James T."/>
            <person name="Yaver D."/>
            <person name="Berka R."/>
            <person name="Labutti K."/>
            <person name="Lipzen A."/>
            <person name="Aerts A."/>
            <person name="Barry K."/>
            <person name="Henrissat B."/>
            <person name="Blanchette R."/>
            <person name="Grigoriev I."/>
            <person name="Cullen D."/>
        </authorList>
    </citation>
    <scope>NUCLEOTIDE SEQUENCE [LARGE SCALE GENOMIC DNA]</scope>
    <source>
        <strain evidence="2 3">MAD-698-R-SB12</strain>
    </source>
</reference>
<dbReference type="GeneID" id="36323119"/>
<accession>A0A1X6NGH8</accession>
<feature type="compositionally biased region" description="Low complexity" evidence="1">
    <location>
        <begin position="152"/>
        <end position="162"/>
    </location>
</feature>
<evidence type="ECO:0000313" key="2">
    <source>
        <dbReference type="EMBL" id="OSX67622.1"/>
    </source>
</evidence>
<proteinExistence type="predicted"/>